<name>A0A267E9Q2_9PLAT</name>
<dbReference type="InterPro" id="IPR003609">
    <property type="entry name" value="Pan_app"/>
</dbReference>
<gene>
    <name evidence="2" type="ORF">BOX15_Mlig006881g1</name>
</gene>
<reference evidence="2 3" key="1">
    <citation type="submission" date="2017-06" db="EMBL/GenBank/DDBJ databases">
        <title>A platform for efficient transgenesis in Macrostomum lignano, a flatworm model organism for stem cell research.</title>
        <authorList>
            <person name="Berezikov E."/>
        </authorList>
    </citation>
    <scope>NUCLEOTIDE SEQUENCE [LARGE SCALE GENOMIC DNA]</scope>
    <source>
        <strain evidence="2">DV1</strain>
        <tissue evidence="2">Whole organism</tissue>
    </source>
</reference>
<sequence length="155" mass="16957">LDNKNLRPFIGSTTSRQIHLWSANSTVRFLLATRRASFFPSEELQKGPQGLPDSRCAYKQIVYSFTVCSCYLSASQVQKFRKFAVSAAPKLTTTAEFAGSLGWDVKTQVLVECASICARTASCSSYRFNSSSGLCHISSFATAFANETGDVWIVG</sequence>
<protein>
    <recommendedName>
        <fullName evidence="1">Apple domain-containing protein</fullName>
    </recommendedName>
</protein>
<organism evidence="2 3">
    <name type="scientific">Macrostomum lignano</name>
    <dbReference type="NCBI Taxonomy" id="282301"/>
    <lineage>
        <taxon>Eukaryota</taxon>
        <taxon>Metazoa</taxon>
        <taxon>Spiralia</taxon>
        <taxon>Lophotrochozoa</taxon>
        <taxon>Platyhelminthes</taxon>
        <taxon>Rhabditophora</taxon>
        <taxon>Macrostomorpha</taxon>
        <taxon>Macrostomida</taxon>
        <taxon>Macrostomidae</taxon>
        <taxon>Macrostomum</taxon>
    </lineage>
</organism>
<dbReference type="Gene3D" id="3.50.4.10">
    <property type="entry name" value="Hepatocyte Growth Factor"/>
    <property type="match status" value="1"/>
</dbReference>
<proteinExistence type="predicted"/>
<dbReference type="Proteomes" id="UP000215902">
    <property type="component" value="Unassembled WGS sequence"/>
</dbReference>
<keyword evidence="3" id="KW-1185">Reference proteome</keyword>
<feature type="domain" description="Apple" evidence="1">
    <location>
        <begin position="92"/>
        <end position="143"/>
    </location>
</feature>
<dbReference type="AlphaFoldDB" id="A0A267E9Q2"/>
<evidence type="ECO:0000259" key="1">
    <source>
        <dbReference type="Pfam" id="PF00024"/>
    </source>
</evidence>
<dbReference type="Pfam" id="PF00024">
    <property type="entry name" value="PAN_1"/>
    <property type="match status" value="1"/>
</dbReference>
<dbReference type="EMBL" id="NIVC01002389">
    <property type="protein sequence ID" value="PAA58311.1"/>
    <property type="molecule type" value="Genomic_DNA"/>
</dbReference>
<evidence type="ECO:0000313" key="3">
    <source>
        <dbReference type="Proteomes" id="UP000215902"/>
    </source>
</evidence>
<comment type="caution">
    <text evidence="2">The sequence shown here is derived from an EMBL/GenBank/DDBJ whole genome shotgun (WGS) entry which is preliminary data.</text>
</comment>
<accession>A0A267E9Q2</accession>
<evidence type="ECO:0000313" key="2">
    <source>
        <dbReference type="EMBL" id="PAA58311.1"/>
    </source>
</evidence>
<feature type="non-terminal residue" evidence="2">
    <location>
        <position position="1"/>
    </location>
</feature>